<protein>
    <submittedName>
        <fullName evidence="1">Uncharacterized protein</fullName>
    </submittedName>
</protein>
<evidence type="ECO:0000313" key="1">
    <source>
        <dbReference type="EMBL" id="TWU47930.1"/>
    </source>
</evidence>
<dbReference type="AlphaFoldDB" id="A0A5C6EHB0"/>
<proteinExistence type="predicted"/>
<name>A0A5C6EHB0_9BACT</name>
<dbReference type="RefSeq" id="WP_146536371.1">
    <property type="nucleotide sequence ID" value="NZ_SJPX01000005.1"/>
</dbReference>
<evidence type="ECO:0000313" key="2">
    <source>
        <dbReference type="Proteomes" id="UP000317977"/>
    </source>
</evidence>
<comment type="caution">
    <text evidence="1">The sequence shown here is derived from an EMBL/GenBank/DDBJ whole genome shotgun (WGS) entry which is preliminary data.</text>
</comment>
<organism evidence="1 2">
    <name type="scientific">Rubripirellula reticaptiva</name>
    <dbReference type="NCBI Taxonomy" id="2528013"/>
    <lineage>
        <taxon>Bacteria</taxon>
        <taxon>Pseudomonadati</taxon>
        <taxon>Planctomycetota</taxon>
        <taxon>Planctomycetia</taxon>
        <taxon>Pirellulales</taxon>
        <taxon>Pirellulaceae</taxon>
        <taxon>Rubripirellula</taxon>
    </lineage>
</organism>
<sequence>MWPTVDGLRTLRDAEADLVRGGLGMMLDHLIEEFRGEAETWRYGIDAFDMWDVEQRIWLLDQIAGCLLTTRQALPPAAIWEAAIDAIFCEIIDLIEIEIADPTLTTTPQSWRESVLDAYECQYGRAPYIDADAHVLSDWRAVVSALTDSILPSPSYQKAEAFRDAEFERTASFLASRCLPGDFLQQIPPVRTVAETQASIDQIQKFVFA</sequence>
<dbReference type="Proteomes" id="UP000317977">
    <property type="component" value="Unassembled WGS sequence"/>
</dbReference>
<keyword evidence="2" id="KW-1185">Reference proteome</keyword>
<dbReference type="OrthoDB" id="262767at2"/>
<reference evidence="1 2" key="1">
    <citation type="submission" date="2019-02" db="EMBL/GenBank/DDBJ databases">
        <title>Deep-cultivation of Planctomycetes and their phenomic and genomic characterization uncovers novel biology.</title>
        <authorList>
            <person name="Wiegand S."/>
            <person name="Jogler M."/>
            <person name="Boedeker C."/>
            <person name="Pinto D."/>
            <person name="Vollmers J."/>
            <person name="Rivas-Marin E."/>
            <person name="Kohn T."/>
            <person name="Peeters S.H."/>
            <person name="Heuer A."/>
            <person name="Rast P."/>
            <person name="Oberbeckmann S."/>
            <person name="Bunk B."/>
            <person name="Jeske O."/>
            <person name="Meyerdierks A."/>
            <person name="Storesund J.E."/>
            <person name="Kallscheuer N."/>
            <person name="Luecker S."/>
            <person name="Lage O.M."/>
            <person name="Pohl T."/>
            <person name="Merkel B.J."/>
            <person name="Hornburger P."/>
            <person name="Mueller R.-W."/>
            <person name="Bruemmer F."/>
            <person name="Labrenz M."/>
            <person name="Spormann A.M."/>
            <person name="Op Den Camp H."/>
            <person name="Overmann J."/>
            <person name="Amann R."/>
            <person name="Jetten M.S.M."/>
            <person name="Mascher T."/>
            <person name="Medema M.H."/>
            <person name="Devos D.P."/>
            <person name="Kaster A.-K."/>
            <person name="Ovreas L."/>
            <person name="Rohde M."/>
            <person name="Galperin M.Y."/>
            <person name="Jogler C."/>
        </authorList>
    </citation>
    <scope>NUCLEOTIDE SEQUENCE [LARGE SCALE GENOMIC DNA]</scope>
    <source>
        <strain evidence="1 2">Poly59</strain>
    </source>
</reference>
<gene>
    <name evidence="1" type="ORF">Poly59_47740</name>
</gene>
<accession>A0A5C6EHB0</accession>
<dbReference type="EMBL" id="SJPX01000005">
    <property type="protein sequence ID" value="TWU47930.1"/>
    <property type="molecule type" value="Genomic_DNA"/>
</dbReference>